<feature type="domain" description="Phospholipid/glycerol acyltransferase" evidence="4">
    <location>
        <begin position="16"/>
        <end position="128"/>
    </location>
</feature>
<evidence type="ECO:0000259" key="4">
    <source>
        <dbReference type="SMART" id="SM00563"/>
    </source>
</evidence>
<dbReference type="AlphaFoldDB" id="A0A9D9H2N9"/>
<reference evidence="5" key="2">
    <citation type="journal article" date="2021" name="PeerJ">
        <title>Extensive microbial diversity within the chicken gut microbiome revealed by metagenomics and culture.</title>
        <authorList>
            <person name="Gilroy R."/>
            <person name="Ravi A."/>
            <person name="Getino M."/>
            <person name="Pursley I."/>
            <person name="Horton D.L."/>
            <person name="Alikhan N.F."/>
            <person name="Baker D."/>
            <person name="Gharbi K."/>
            <person name="Hall N."/>
            <person name="Watson M."/>
            <person name="Adriaenssens E.M."/>
            <person name="Foster-Nyarko E."/>
            <person name="Jarju S."/>
            <person name="Secka A."/>
            <person name="Antonio M."/>
            <person name="Oren A."/>
            <person name="Chaudhuri R.R."/>
            <person name="La Ragione R."/>
            <person name="Hildebrand F."/>
            <person name="Pallen M.J."/>
        </authorList>
    </citation>
    <scope>NUCLEOTIDE SEQUENCE</scope>
    <source>
        <strain evidence="5">2889</strain>
    </source>
</reference>
<dbReference type="GO" id="GO:0003841">
    <property type="term" value="F:1-acylglycerol-3-phosphate O-acyltransferase activity"/>
    <property type="evidence" value="ECO:0007669"/>
    <property type="project" value="TreeGrafter"/>
</dbReference>
<dbReference type="EMBL" id="JADIMZ010000074">
    <property type="protein sequence ID" value="MBO8432608.1"/>
    <property type="molecule type" value="Genomic_DNA"/>
</dbReference>
<gene>
    <name evidence="5" type="ORF">IAB08_04880</name>
</gene>
<dbReference type="Proteomes" id="UP000823612">
    <property type="component" value="Unassembled WGS sequence"/>
</dbReference>
<evidence type="ECO:0000256" key="1">
    <source>
        <dbReference type="ARBA" id="ARBA00005189"/>
    </source>
</evidence>
<evidence type="ECO:0000313" key="5">
    <source>
        <dbReference type="EMBL" id="MBO8432608.1"/>
    </source>
</evidence>
<dbReference type="SUPFAM" id="SSF69593">
    <property type="entry name" value="Glycerol-3-phosphate (1)-acyltransferase"/>
    <property type="match status" value="1"/>
</dbReference>
<accession>A0A9D9H2N9</accession>
<keyword evidence="2" id="KW-0808">Transferase</keyword>
<reference evidence="5" key="1">
    <citation type="submission" date="2020-10" db="EMBL/GenBank/DDBJ databases">
        <authorList>
            <person name="Gilroy R."/>
        </authorList>
    </citation>
    <scope>NUCLEOTIDE SEQUENCE</scope>
    <source>
        <strain evidence="5">2889</strain>
    </source>
</reference>
<dbReference type="InterPro" id="IPR002123">
    <property type="entry name" value="Plipid/glycerol_acylTrfase"/>
</dbReference>
<organism evidence="5 6">
    <name type="scientific">Candidatus Pullibacteroides excrementavium</name>
    <dbReference type="NCBI Taxonomy" id="2840905"/>
    <lineage>
        <taxon>Bacteria</taxon>
        <taxon>Pseudomonadati</taxon>
        <taxon>Bacteroidota</taxon>
        <taxon>Bacteroidia</taxon>
        <taxon>Bacteroidales</taxon>
        <taxon>Candidatus Pullibacteroides</taxon>
    </lineage>
</organism>
<dbReference type="Pfam" id="PF01553">
    <property type="entry name" value="Acyltransferase"/>
    <property type="match status" value="1"/>
</dbReference>
<evidence type="ECO:0000256" key="3">
    <source>
        <dbReference type="ARBA" id="ARBA00023315"/>
    </source>
</evidence>
<evidence type="ECO:0000256" key="2">
    <source>
        <dbReference type="ARBA" id="ARBA00022679"/>
    </source>
</evidence>
<comment type="pathway">
    <text evidence="1">Lipid metabolism.</text>
</comment>
<dbReference type="PANTHER" id="PTHR10434:SF9">
    <property type="entry name" value="PHOSPHOLIPID_GLYCEROL ACYLTRANSFERASE DOMAIN-CONTAINING PROTEIN"/>
    <property type="match status" value="1"/>
</dbReference>
<keyword evidence="3 5" id="KW-0012">Acyltransferase</keyword>
<dbReference type="SMART" id="SM00563">
    <property type="entry name" value="PlsC"/>
    <property type="match status" value="1"/>
</dbReference>
<dbReference type="PANTHER" id="PTHR10434">
    <property type="entry name" value="1-ACYL-SN-GLYCEROL-3-PHOSPHATE ACYLTRANSFERASE"/>
    <property type="match status" value="1"/>
</dbReference>
<proteinExistence type="predicted"/>
<comment type="caution">
    <text evidence="5">The sequence shown here is derived from an EMBL/GenBank/DDBJ whole genome shotgun (WGS) entry which is preliminary data.</text>
</comment>
<sequence length="176" mass="20097">MGWTVNDFRPPEKKYVLIVAPHTSAMDFVIGRLAFWTKGLPARFFIKKEFFVFPIRRLLKALGGMPIDRQQAGNVVEHSVNLLKEADELALIITPEGTRKATTHWKKGFYYIAKRAQVPLYAGIVDYGEKKCTILPEPLDLDKDADRLMQDLSKIYHGVKAKHPENFRVPANTKTN</sequence>
<protein>
    <submittedName>
        <fullName evidence="5">1-acyl-sn-glycerol-3-phosphate acyltransferase</fullName>
    </submittedName>
</protein>
<name>A0A9D9H2N9_9BACT</name>
<evidence type="ECO:0000313" key="6">
    <source>
        <dbReference type="Proteomes" id="UP000823612"/>
    </source>
</evidence>
<dbReference type="GO" id="GO:0006654">
    <property type="term" value="P:phosphatidic acid biosynthetic process"/>
    <property type="evidence" value="ECO:0007669"/>
    <property type="project" value="TreeGrafter"/>
</dbReference>